<keyword evidence="14" id="KW-1185">Reference proteome</keyword>
<reference evidence="13 14" key="1">
    <citation type="submission" date="2016-07" db="EMBL/GenBank/DDBJ databases">
        <title>Pervasive Adenine N6-methylation of Active Genes in Fungi.</title>
        <authorList>
            <consortium name="DOE Joint Genome Institute"/>
            <person name="Mondo S.J."/>
            <person name="Dannebaum R.O."/>
            <person name="Kuo R.C."/>
            <person name="Labutti K."/>
            <person name="Haridas S."/>
            <person name="Kuo A."/>
            <person name="Salamov A."/>
            <person name="Ahrendt S.R."/>
            <person name="Lipzen A."/>
            <person name="Sullivan W."/>
            <person name="Andreopoulos W.B."/>
            <person name="Clum A."/>
            <person name="Lindquist E."/>
            <person name="Daum C."/>
            <person name="Ramamoorthy G.K."/>
            <person name="Gryganskyi A."/>
            <person name="Culley D."/>
            <person name="Magnuson J.K."/>
            <person name="James T.Y."/>
            <person name="O'Malley M.A."/>
            <person name="Stajich J.E."/>
            <person name="Spatafora J.W."/>
            <person name="Visel A."/>
            <person name="Grigoriev I.V."/>
        </authorList>
    </citation>
    <scope>NUCLEOTIDE SEQUENCE [LARGE SCALE GENOMIC DNA]</scope>
    <source>
        <strain evidence="13 14">62-1032</strain>
    </source>
</reference>
<evidence type="ECO:0000256" key="7">
    <source>
        <dbReference type="ARBA" id="ARBA00023004"/>
    </source>
</evidence>
<evidence type="ECO:0000256" key="11">
    <source>
        <dbReference type="ARBA" id="ARBA00048044"/>
    </source>
</evidence>
<keyword evidence="8" id="KW-0350">Heme biosynthesis</keyword>
<keyword evidence="5 12" id="KW-1133">Transmembrane helix</keyword>
<dbReference type="GO" id="GO:0005743">
    <property type="term" value="C:mitochondrial inner membrane"/>
    <property type="evidence" value="ECO:0007669"/>
    <property type="project" value="TreeGrafter"/>
</dbReference>
<organism evidence="13 14">
    <name type="scientific">Leucosporidium creatinivorum</name>
    <dbReference type="NCBI Taxonomy" id="106004"/>
    <lineage>
        <taxon>Eukaryota</taxon>
        <taxon>Fungi</taxon>
        <taxon>Dikarya</taxon>
        <taxon>Basidiomycota</taxon>
        <taxon>Pucciniomycotina</taxon>
        <taxon>Microbotryomycetes</taxon>
        <taxon>Leucosporidiales</taxon>
        <taxon>Leucosporidium</taxon>
    </lineage>
</organism>
<comment type="cofactor">
    <cofactor evidence="1">
        <name>heme b</name>
        <dbReference type="ChEBI" id="CHEBI:60344"/>
    </cofactor>
</comment>
<feature type="transmembrane region" description="Helical" evidence="12">
    <location>
        <begin position="138"/>
        <end position="158"/>
    </location>
</feature>
<feature type="transmembrane region" description="Helical" evidence="12">
    <location>
        <begin position="288"/>
        <end position="310"/>
    </location>
</feature>
<evidence type="ECO:0000256" key="3">
    <source>
        <dbReference type="ARBA" id="ARBA00022692"/>
    </source>
</evidence>
<dbReference type="Proteomes" id="UP000193467">
    <property type="component" value="Unassembled WGS sequence"/>
</dbReference>
<feature type="transmembrane region" description="Helical" evidence="12">
    <location>
        <begin position="220"/>
        <end position="238"/>
    </location>
</feature>
<keyword evidence="4" id="KW-0479">Metal-binding</keyword>
<accession>A0A1Y2FJE7</accession>
<keyword evidence="7" id="KW-0408">Iron</keyword>
<protein>
    <submittedName>
        <fullName evidence="13">Cytochrome oxidase assembly protein-domain-containing protein</fullName>
    </submittedName>
</protein>
<dbReference type="GO" id="GO:0016653">
    <property type="term" value="F:oxidoreductase activity, acting on NAD(P)H, heme protein as acceptor"/>
    <property type="evidence" value="ECO:0007669"/>
    <property type="project" value="TreeGrafter"/>
</dbReference>
<keyword evidence="6" id="KW-0560">Oxidoreductase</keyword>
<evidence type="ECO:0000256" key="12">
    <source>
        <dbReference type="SAM" id="Phobius"/>
    </source>
</evidence>
<proteinExistence type="inferred from homology"/>
<feature type="transmembrane region" description="Helical" evidence="12">
    <location>
        <begin position="353"/>
        <end position="375"/>
    </location>
</feature>
<feature type="transmembrane region" description="Helical" evidence="12">
    <location>
        <begin position="429"/>
        <end position="445"/>
    </location>
</feature>
<dbReference type="PANTHER" id="PTHR23289:SF2">
    <property type="entry name" value="CYTOCHROME C OXIDASE ASSEMBLY PROTEIN COX15 HOMOLOG"/>
    <property type="match status" value="1"/>
</dbReference>
<comment type="caution">
    <text evidence="13">The sequence shown here is derived from an EMBL/GenBank/DDBJ whole genome shotgun (WGS) entry which is preliminary data.</text>
</comment>
<evidence type="ECO:0000256" key="9">
    <source>
        <dbReference type="ARBA" id="ARBA00023136"/>
    </source>
</evidence>
<sequence length="533" mass="57453">MALQQLRPLLASTSRLVSSSSSSSASLFANTSRLAGCTCSATRLPTRSFFSSTRQHGSAAPSSNAAGKSRSALSPAIGAASAFSRIPKTRASLLARFRSLSSAAASPATAETTNIDSTTTSYPDPPEVPLTAPSVAKYLFLIAGMVFAIVVVGGMTRLTESGLSITEWNVVSGVLPPIGAADWEREFEKYRATPEWRIQNSHITLEEFKTIYFWEWSHRILGRVIGLTFLAPIPYFLLRRRLSPRSSLSLLGIGTLIGGQGALGWYMVKSGLDEASVQDLGGVPRVSQYRLAAHLGMAFLVYAGCLRMALGVGRDWKIVNGGAEGKGVGLAGWKGVKETIEGLNSKTVGRTRIAVNVVTALIFLTAISGAFVAGLDAGLVYNEFPLMGGRLMPPTNELIDDHYSRKKDGTDKWRNFFENPTTVQFDHRVLAMTTFTSILTLFLLTRRPHIRQHLPPTSLRLIKGTLHMSLLQVALGISTLIYLVPIHLAATHQAGSLVLLSLALAAGASLRRPGAVATEIMKTRKVGQFTRNQ</sequence>
<gene>
    <name evidence="13" type="ORF">BCR35DRAFT_303143</name>
</gene>
<keyword evidence="3 12" id="KW-0812">Transmembrane</keyword>
<dbReference type="GO" id="GO:0046872">
    <property type="term" value="F:metal ion binding"/>
    <property type="evidence" value="ECO:0007669"/>
    <property type="project" value="UniProtKB-KW"/>
</dbReference>
<dbReference type="FunCoup" id="A0A1Y2FJE7">
    <property type="interactions" value="522"/>
</dbReference>
<comment type="pathway">
    <text evidence="10">Porphyrin-containing compound metabolism; heme A biosynthesis; heme A from heme O: step 1/1.</text>
</comment>
<feature type="transmembrane region" description="Helical" evidence="12">
    <location>
        <begin position="250"/>
        <end position="268"/>
    </location>
</feature>
<dbReference type="GO" id="GO:0006784">
    <property type="term" value="P:heme A biosynthetic process"/>
    <property type="evidence" value="ECO:0007669"/>
    <property type="project" value="InterPro"/>
</dbReference>
<dbReference type="InParanoid" id="A0A1Y2FJE7"/>
<feature type="transmembrane region" description="Helical" evidence="12">
    <location>
        <begin position="466"/>
        <end position="484"/>
    </location>
</feature>
<dbReference type="Pfam" id="PF02628">
    <property type="entry name" value="COX15-CtaA"/>
    <property type="match status" value="1"/>
</dbReference>
<dbReference type="STRING" id="106004.A0A1Y2FJE7"/>
<keyword evidence="9 12" id="KW-0472">Membrane</keyword>
<dbReference type="HAMAP" id="MF_01665">
    <property type="entry name" value="HemeA_synth_type2"/>
    <property type="match status" value="1"/>
</dbReference>
<evidence type="ECO:0000256" key="4">
    <source>
        <dbReference type="ARBA" id="ARBA00022723"/>
    </source>
</evidence>
<dbReference type="GO" id="GO:0120547">
    <property type="term" value="F:heme A synthase activity"/>
    <property type="evidence" value="ECO:0007669"/>
    <property type="project" value="UniProtKB-EC"/>
</dbReference>
<dbReference type="InterPro" id="IPR023754">
    <property type="entry name" value="HemeA_Synthase_type2"/>
</dbReference>
<evidence type="ECO:0000256" key="6">
    <source>
        <dbReference type="ARBA" id="ARBA00023002"/>
    </source>
</evidence>
<evidence type="ECO:0000256" key="5">
    <source>
        <dbReference type="ARBA" id="ARBA00022989"/>
    </source>
</evidence>
<evidence type="ECO:0000313" key="13">
    <source>
        <dbReference type="EMBL" id="ORY84092.1"/>
    </source>
</evidence>
<feature type="transmembrane region" description="Helical" evidence="12">
    <location>
        <begin position="490"/>
        <end position="510"/>
    </location>
</feature>
<dbReference type="AlphaFoldDB" id="A0A1Y2FJE7"/>
<evidence type="ECO:0000256" key="1">
    <source>
        <dbReference type="ARBA" id="ARBA00001970"/>
    </source>
</evidence>
<evidence type="ECO:0000313" key="14">
    <source>
        <dbReference type="Proteomes" id="UP000193467"/>
    </source>
</evidence>
<name>A0A1Y2FJE7_9BASI</name>
<evidence type="ECO:0000256" key="2">
    <source>
        <dbReference type="ARBA" id="ARBA00004141"/>
    </source>
</evidence>
<evidence type="ECO:0000256" key="8">
    <source>
        <dbReference type="ARBA" id="ARBA00023133"/>
    </source>
</evidence>
<dbReference type="InterPro" id="IPR003780">
    <property type="entry name" value="COX15/CtaA_fam"/>
</dbReference>
<dbReference type="PANTHER" id="PTHR23289">
    <property type="entry name" value="CYTOCHROME C OXIDASE ASSEMBLY PROTEIN COX15"/>
    <property type="match status" value="1"/>
</dbReference>
<dbReference type="EMBL" id="MCGR01000018">
    <property type="protein sequence ID" value="ORY84092.1"/>
    <property type="molecule type" value="Genomic_DNA"/>
</dbReference>
<comment type="catalytic activity">
    <reaction evidence="11">
        <text>Fe(II)-heme o + 2 A + H2O = Fe(II)-heme a + 2 AH2</text>
        <dbReference type="Rhea" id="RHEA:63388"/>
        <dbReference type="ChEBI" id="CHEBI:13193"/>
        <dbReference type="ChEBI" id="CHEBI:15377"/>
        <dbReference type="ChEBI" id="CHEBI:17499"/>
        <dbReference type="ChEBI" id="CHEBI:60530"/>
        <dbReference type="ChEBI" id="CHEBI:61715"/>
        <dbReference type="EC" id="1.17.99.9"/>
    </reaction>
    <physiologicalReaction direction="left-to-right" evidence="11">
        <dbReference type="Rhea" id="RHEA:63389"/>
    </physiologicalReaction>
</comment>
<evidence type="ECO:0000256" key="10">
    <source>
        <dbReference type="ARBA" id="ARBA00044501"/>
    </source>
</evidence>
<dbReference type="OrthoDB" id="1726137at2759"/>
<comment type="subcellular location">
    <subcellularLocation>
        <location evidence="2">Membrane</location>
        <topology evidence="2">Multi-pass membrane protein</topology>
    </subcellularLocation>
</comment>